<evidence type="ECO:0000313" key="1">
    <source>
        <dbReference type="EMBL" id="SEP78480.1"/>
    </source>
</evidence>
<organism evidence="1 2">
    <name type="scientific">Nitrosomonas ureae</name>
    <dbReference type="NCBI Taxonomy" id="44577"/>
    <lineage>
        <taxon>Bacteria</taxon>
        <taxon>Pseudomonadati</taxon>
        <taxon>Pseudomonadota</taxon>
        <taxon>Betaproteobacteria</taxon>
        <taxon>Nitrosomonadales</taxon>
        <taxon>Nitrosomonadaceae</taxon>
        <taxon>Nitrosomonas</taxon>
    </lineage>
</organism>
<dbReference type="RefSeq" id="WP_256216394.1">
    <property type="nucleotide sequence ID" value="NZ_FOFX01000004.1"/>
</dbReference>
<sequence>MSLRFNSLQLAAIRKADVVRDTQTDTLQGFEKFSGKFTRV</sequence>
<dbReference type="EMBL" id="FOFX01000004">
    <property type="protein sequence ID" value="SEP78480.1"/>
    <property type="molecule type" value="Genomic_DNA"/>
</dbReference>
<name>A0A1H9AP51_9PROT</name>
<protein>
    <submittedName>
        <fullName evidence="1">Uncharacterized protein</fullName>
    </submittedName>
</protein>
<proteinExistence type="predicted"/>
<reference evidence="1 2" key="1">
    <citation type="submission" date="2016-10" db="EMBL/GenBank/DDBJ databases">
        <authorList>
            <person name="de Groot N.N."/>
        </authorList>
    </citation>
    <scope>NUCLEOTIDE SEQUENCE [LARGE SCALE GENOMIC DNA]</scope>
    <source>
        <strain evidence="1 2">Nm9</strain>
    </source>
</reference>
<dbReference type="Proteomes" id="UP000181998">
    <property type="component" value="Unassembled WGS sequence"/>
</dbReference>
<evidence type="ECO:0000313" key="2">
    <source>
        <dbReference type="Proteomes" id="UP000181998"/>
    </source>
</evidence>
<gene>
    <name evidence="1" type="ORF">SAMN05421510_100479</name>
</gene>
<dbReference type="AlphaFoldDB" id="A0A1H9AP51"/>
<accession>A0A1H9AP51</accession>